<reference evidence="1" key="1">
    <citation type="submission" date="2019-11" db="UniProtKB">
        <authorList>
            <consortium name="WormBaseParasite"/>
        </authorList>
    </citation>
    <scope>IDENTIFICATION</scope>
</reference>
<name>A0A5K3EW52_MESCO</name>
<evidence type="ECO:0000313" key="1">
    <source>
        <dbReference type="WBParaSite" id="MCU_003072-RA"/>
    </source>
</evidence>
<accession>A0A5K3EW52</accession>
<dbReference type="AlphaFoldDB" id="A0A5K3EW52"/>
<dbReference type="WBParaSite" id="MCU_003072-RA">
    <property type="protein sequence ID" value="MCU_003072-RA"/>
    <property type="gene ID" value="MCU_003072"/>
</dbReference>
<organism evidence="1">
    <name type="scientific">Mesocestoides corti</name>
    <name type="common">Flatworm</name>
    <dbReference type="NCBI Taxonomy" id="53468"/>
    <lineage>
        <taxon>Eukaryota</taxon>
        <taxon>Metazoa</taxon>
        <taxon>Spiralia</taxon>
        <taxon>Lophotrochozoa</taxon>
        <taxon>Platyhelminthes</taxon>
        <taxon>Cestoda</taxon>
        <taxon>Eucestoda</taxon>
        <taxon>Cyclophyllidea</taxon>
        <taxon>Mesocestoididae</taxon>
        <taxon>Mesocestoides</taxon>
    </lineage>
</organism>
<sequence>LFLVVVHFKSISPATLLVSCLRLLQDLFLRTFLAADTAPRPNDDGLACNTTTSTTLAADATPD</sequence>
<proteinExistence type="predicted"/>
<protein>
    <submittedName>
        <fullName evidence="1">Secreted protein</fullName>
    </submittedName>
</protein>